<evidence type="ECO:0000256" key="1">
    <source>
        <dbReference type="SAM" id="Phobius"/>
    </source>
</evidence>
<feature type="transmembrane region" description="Helical" evidence="1">
    <location>
        <begin position="189"/>
        <end position="216"/>
    </location>
</feature>
<dbReference type="InParanoid" id="A0A2H3E340"/>
<keyword evidence="1" id="KW-1133">Transmembrane helix</keyword>
<dbReference type="EMBL" id="KZ293648">
    <property type="protein sequence ID" value="PBK98112.1"/>
    <property type="molecule type" value="Genomic_DNA"/>
</dbReference>
<gene>
    <name evidence="2" type="ORF">ARMGADRAFT_1060072</name>
</gene>
<feature type="transmembrane region" description="Helical" evidence="1">
    <location>
        <begin position="144"/>
        <end position="169"/>
    </location>
</feature>
<feature type="transmembrane region" description="Helical" evidence="1">
    <location>
        <begin position="110"/>
        <end position="132"/>
    </location>
</feature>
<dbReference type="OrthoDB" id="2992432at2759"/>
<keyword evidence="1" id="KW-0472">Membrane</keyword>
<keyword evidence="1" id="KW-0812">Transmembrane</keyword>
<organism evidence="2 3">
    <name type="scientific">Armillaria gallica</name>
    <name type="common">Bulbous honey fungus</name>
    <name type="synonym">Armillaria bulbosa</name>
    <dbReference type="NCBI Taxonomy" id="47427"/>
    <lineage>
        <taxon>Eukaryota</taxon>
        <taxon>Fungi</taxon>
        <taxon>Dikarya</taxon>
        <taxon>Basidiomycota</taxon>
        <taxon>Agaricomycotina</taxon>
        <taxon>Agaricomycetes</taxon>
        <taxon>Agaricomycetidae</taxon>
        <taxon>Agaricales</taxon>
        <taxon>Marasmiineae</taxon>
        <taxon>Physalacriaceae</taxon>
        <taxon>Armillaria</taxon>
    </lineage>
</organism>
<feature type="transmembrane region" description="Helical" evidence="1">
    <location>
        <begin position="65"/>
        <end position="90"/>
    </location>
</feature>
<dbReference type="Proteomes" id="UP000217790">
    <property type="component" value="Unassembled WGS sequence"/>
</dbReference>
<sequence>MSAPMTIPSLSQEDIQVILDTINMNFNVMMMEALLFGLYTGVFGTTMWTIFFSVRSGHGTKIMTIIISCLFFLEIVTFALDWSLIYSAFVQNGWNFFTVFSELEDTSPRLFRMSLVTSISSGISTLLVDVSMIWRCWTVWEQQWLVIIFPFLCCLAGTAAKVVQTYYYIYSNATDITATLSYGKVLVTWTISYISLTLATTLICTILIICRIIFVGRANHGGIRSYRGVIEILVESALLYSIALLILTGLMASDNIGSSYGDMIAATARVIAPTLIAGRVAAGHAQVNDLNDCSVTSSLHFGAFSHSQSQSSIDEEATNQPTSV</sequence>
<reference evidence="3" key="1">
    <citation type="journal article" date="2017" name="Nat. Ecol. Evol.">
        <title>Genome expansion and lineage-specific genetic innovations in the forest pathogenic fungi Armillaria.</title>
        <authorList>
            <person name="Sipos G."/>
            <person name="Prasanna A.N."/>
            <person name="Walter M.C."/>
            <person name="O'Connor E."/>
            <person name="Balint B."/>
            <person name="Krizsan K."/>
            <person name="Kiss B."/>
            <person name="Hess J."/>
            <person name="Varga T."/>
            <person name="Slot J."/>
            <person name="Riley R."/>
            <person name="Boka B."/>
            <person name="Rigling D."/>
            <person name="Barry K."/>
            <person name="Lee J."/>
            <person name="Mihaltcheva S."/>
            <person name="LaButti K."/>
            <person name="Lipzen A."/>
            <person name="Waldron R."/>
            <person name="Moloney N.M."/>
            <person name="Sperisen C."/>
            <person name="Kredics L."/>
            <person name="Vagvoelgyi C."/>
            <person name="Patrignani A."/>
            <person name="Fitzpatrick D."/>
            <person name="Nagy I."/>
            <person name="Doyle S."/>
            <person name="Anderson J.B."/>
            <person name="Grigoriev I.V."/>
            <person name="Gueldener U."/>
            <person name="Muensterkoetter M."/>
            <person name="Nagy L.G."/>
        </authorList>
    </citation>
    <scope>NUCLEOTIDE SEQUENCE [LARGE SCALE GENOMIC DNA]</scope>
    <source>
        <strain evidence="3">Ar21-2</strain>
    </source>
</reference>
<accession>A0A2H3E340</accession>
<dbReference type="AlphaFoldDB" id="A0A2H3E340"/>
<feature type="transmembrane region" description="Helical" evidence="1">
    <location>
        <begin position="228"/>
        <end position="252"/>
    </location>
</feature>
<evidence type="ECO:0000313" key="3">
    <source>
        <dbReference type="Proteomes" id="UP000217790"/>
    </source>
</evidence>
<evidence type="ECO:0000313" key="2">
    <source>
        <dbReference type="EMBL" id="PBK98112.1"/>
    </source>
</evidence>
<protein>
    <submittedName>
        <fullName evidence="2">Uncharacterized protein</fullName>
    </submittedName>
</protein>
<feature type="transmembrane region" description="Helical" evidence="1">
    <location>
        <begin position="33"/>
        <end position="53"/>
    </location>
</feature>
<proteinExistence type="predicted"/>
<name>A0A2H3E340_ARMGA</name>
<keyword evidence="3" id="KW-1185">Reference proteome</keyword>